<organism evidence="1 2">
    <name type="scientific">Gimesia alba</name>
    <dbReference type="NCBI Taxonomy" id="2527973"/>
    <lineage>
        <taxon>Bacteria</taxon>
        <taxon>Pseudomonadati</taxon>
        <taxon>Planctomycetota</taxon>
        <taxon>Planctomycetia</taxon>
        <taxon>Planctomycetales</taxon>
        <taxon>Planctomycetaceae</taxon>
        <taxon>Gimesia</taxon>
    </lineage>
</organism>
<keyword evidence="2" id="KW-1185">Reference proteome</keyword>
<evidence type="ECO:0000313" key="1">
    <source>
        <dbReference type="EMBL" id="QDT45630.1"/>
    </source>
</evidence>
<gene>
    <name evidence="1" type="ORF">Pan241w_57560</name>
</gene>
<sequence length="64" mass="6756">MPSEGSAGFADAPGIPAPGINRIVTRGAGTYRIFVNQTDFQGFLSRNASVSGMKVNKLRDTKIA</sequence>
<evidence type="ECO:0000313" key="2">
    <source>
        <dbReference type="Proteomes" id="UP000317171"/>
    </source>
</evidence>
<dbReference type="KEGG" id="gaz:Pan241w_57560"/>
<proteinExistence type="predicted"/>
<protein>
    <submittedName>
        <fullName evidence="1">Uncharacterized protein</fullName>
    </submittedName>
</protein>
<dbReference type="Proteomes" id="UP000317171">
    <property type="component" value="Chromosome"/>
</dbReference>
<dbReference type="AlphaFoldDB" id="A0A517RP27"/>
<dbReference type="EMBL" id="CP036269">
    <property type="protein sequence ID" value="QDT45630.1"/>
    <property type="molecule type" value="Genomic_DNA"/>
</dbReference>
<reference evidence="1 2" key="1">
    <citation type="submission" date="2019-02" db="EMBL/GenBank/DDBJ databases">
        <title>Deep-cultivation of Planctomycetes and their phenomic and genomic characterization uncovers novel biology.</title>
        <authorList>
            <person name="Wiegand S."/>
            <person name="Jogler M."/>
            <person name="Boedeker C."/>
            <person name="Pinto D."/>
            <person name="Vollmers J."/>
            <person name="Rivas-Marin E."/>
            <person name="Kohn T."/>
            <person name="Peeters S.H."/>
            <person name="Heuer A."/>
            <person name="Rast P."/>
            <person name="Oberbeckmann S."/>
            <person name="Bunk B."/>
            <person name="Jeske O."/>
            <person name="Meyerdierks A."/>
            <person name="Storesund J.E."/>
            <person name="Kallscheuer N."/>
            <person name="Luecker S."/>
            <person name="Lage O.M."/>
            <person name="Pohl T."/>
            <person name="Merkel B.J."/>
            <person name="Hornburger P."/>
            <person name="Mueller R.-W."/>
            <person name="Bruemmer F."/>
            <person name="Labrenz M."/>
            <person name="Spormann A.M."/>
            <person name="Op den Camp H."/>
            <person name="Overmann J."/>
            <person name="Amann R."/>
            <person name="Jetten M.S.M."/>
            <person name="Mascher T."/>
            <person name="Medema M.H."/>
            <person name="Devos D.P."/>
            <person name="Kaster A.-K."/>
            <person name="Ovreas L."/>
            <person name="Rohde M."/>
            <person name="Galperin M.Y."/>
            <person name="Jogler C."/>
        </authorList>
    </citation>
    <scope>NUCLEOTIDE SEQUENCE [LARGE SCALE GENOMIC DNA]</scope>
    <source>
        <strain evidence="1 2">Pan241w</strain>
    </source>
</reference>
<accession>A0A517RP27</accession>
<name>A0A517RP27_9PLAN</name>